<dbReference type="GO" id="GO:0005542">
    <property type="term" value="F:folic acid binding"/>
    <property type="evidence" value="ECO:0007669"/>
    <property type="project" value="UniProtKB-KW"/>
</dbReference>
<dbReference type="InterPro" id="IPR037064">
    <property type="entry name" value="Formiminotransferase_N_sf"/>
</dbReference>
<evidence type="ECO:0000313" key="11">
    <source>
        <dbReference type="EMBL" id="AIF08351.1"/>
    </source>
</evidence>
<comment type="pathway">
    <text evidence="2">Amino-acid degradation; L-histidine degradation into L-glutamate; L-glutamate from N-formimidoyl-L-glutamate (transferase route): step 1/1.</text>
</comment>
<dbReference type="InterPro" id="IPR037070">
    <property type="entry name" value="Formiminotransferase_C_sf"/>
</dbReference>
<feature type="region of interest" description="Disordered" evidence="8">
    <location>
        <begin position="176"/>
        <end position="195"/>
    </location>
</feature>
<dbReference type="SMART" id="SM01221">
    <property type="entry name" value="FTCD"/>
    <property type="match status" value="1"/>
</dbReference>
<evidence type="ECO:0000256" key="1">
    <source>
        <dbReference type="ARBA" id="ARBA00004496"/>
    </source>
</evidence>
<evidence type="ECO:0000256" key="4">
    <source>
        <dbReference type="ARBA" id="ARBA00022490"/>
    </source>
</evidence>
<sequence length="372" mass="40390">MQLVMPHLASTVEMVTIISHTPPGEAMQPLVECVPNFSEGRDDTVIDDIVKSASGIDGCRVLSSEPDADYNRTVVTIAGNPEAVSEAAFRLISRAKELIDMRQHQGEHPRIGAVDVCPFIPLRDSTFAECATLANSLATRVAGELNVPVFLYGHAASIPERRVLSDLRRGQYEGLQERLSDGDSNHGEETRYPDLGPQEWGDAVARFGAVVIGARPILVAYNVNLDEKDARVAKLCGSIVRSSGRLIKGDDGRKMRVRGMLDKVQGMGVPLESHGISQVSMNLIDVSVTDMHDAYECIKTVVSDHDVEVCGSELVGLTPLSSMLNAGRWYHESPEHASDEQLVQAAINGLGLDQLGPFDANQRIIEWAAEAK</sequence>
<dbReference type="Gene3D" id="3.30.990.10">
    <property type="entry name" value="Formiminotransferase, N-terminal subdomain"/>
    <property type="match status" value="1"/>
</dbReference>
<dbReference type="EMBL" id="KF900828">
    <property type="protein sequence ID" value="AIF08351.1"/>
    <property type="molecule type" value="Genomic_DNA"/>
</dbReference>
<feature type="domain" description="Formiminotransferase N-terminal subdomain" evidence="10">
    <location>
        <begin position="29"/>
        <end position="216"/>
    </location>
</feature>
<dbReference type="InterPro" id="IPR013802">
    <property type="entry name" value="Formiminotransferase_C"/>
</dbReference>
<evidence type="ECO:0000256" key="3">
    <source>
        <dbReference type="ARBA" id="ARBA00012252"/>
    </source>
</evidence>
<dbReference type="AlphaFoldDB" id="A0A075GWY2"/>
<proteinExistence type="predicted"/>
<feature type="domain" description="Formiminotransferase C-terminal subdomain" evidence="9">
    <location>
        <begin position="217"/>
        <end position="368"/>
    </location>
</feature>
<evidence type="ECO:0000256" key="2">
    <source>
        <dbReference type="ARBA" id="ARBA00005082"/>
    </source>
</evidence>
<dbReference type="InterPro" id="IPR051623">
    <property type="entry name" value="FTCD"/>
</dbReference>
<dbReference type="InterPro" id="IPR012886">
    <property type="entry name" value="Formiminotransferase_N"/>
</dbReference>
<dbReference type="PANTHER" id="PTHR12234">
    <property type="entry name" value="FORMIMINOTRANSFERASE-CYCLODEAMINASE"/>
    <property type="match status" value="1"/>
</dbReference>
<dbReference type="SMART" id="SM01222">
    <property type="entry name" value="FTCD_N"/>
    <property type="match status" value="1"/>
</dbReference>
<accession>A0A075GWY2</accession>
<feature type="compositionally biased region" description="Basic and acidic residues" evidence="8">
    <location>
        <begin position="176"/>
        <end position="192"/>
    </location>
</feature>
<dbReference type="GO" id="GO:0019556">
    <property type="term" value="P:L-histidine catabolic process to glutamate and formamide"/>
    <property type="evidence" value="ECO:0007669"/>
    <property type="project" value="UniProtKB-UniPathway"/>
</dbReference>
<dbReference type="InterPro" id="IPR004227">
    <property type="entry name" value="Formiminotransferase_cat"/>
</dbReference>
<evidence type="ECO:0000256" key="8">
    <source>
        <dbReference type="SAM" id="MobiDB-lite"/>
    </source>
</evidence>
<dbReference type="Pfam" id="PF07837">
    <property type="entry name" value="FTCD_N"/>
    <property type="match status" value="1"/>
</dbReference>
<evidence type="ECO:0000256" key="7">
    <source>
        <dbReference type="ARBA" id="ARBA00022954"/>
    </source>
</evidence>
<dbReference type="Pfam" id="PF02971">
    <property type="entry name" value="FTCD"/>
    <property type="match status" value="1"/>
</dbReference>
<dbReference type="PANTHER" id="PTHR12234:SF1">
    <property type="entry name" value="FORMIMINOTRANSFERASE N-TERMINAL SUBDOMAIN-CONTAINING PROTEIN"/>
    <property type="match status" value="1"/>
</dbReference>
<dbReference type="UniPathway" id="UPA00379">
    <property type="reaction ID" value="UER00555"/>
</dbReference>
<reference evidence="11" key="1">
    <citation type="journal article" date="2014" name="Genome Biol. Evol.">
        <title>Pangenome evidence for extensive interdomain horizontal transfer affecting lineage core and shell genes in uncultured planktonic thaumarchaeota and euryarchaeota.</title>
        <authorList>
            <person name="Deschamps P."/>
            <person name="Zivanovic Y."/>
            <person name="Moreira D."/>
            <person name="Rodriguez-Valera F."/>
            <person name="Lopez-Garcia P."/>
        </authorList>
    </citation>
    <scope>NUCLEOTIDE SEQUENCE</scope>
</reference>
<organism evidence="11">
    <name type="scientific">uncultured marine group II/III euryarchaeote KM3_28_D12</name>
    <dbReference type="NCBI Taxonomy" id="1456431"/>
    <lineage>
        <taxon>Archaea</taxon>
        <taxon>Methanobacteriati</taxon>
        <taxon>Methanobacteriota</taxon>
        <taxon>environmental samples</taxon>
    </lineage>
</organism>
<dbReference type="InterPro" id="IPR022384">
    <property type="entry name" value="FormiminoTrfase_cat_dom_sf"/>
</dbReference>
<dbReference type="SUPFAM" id="SSF55116">
    <property type="entry name" value="Formiminotransferase domain of formiminotransferase-cyclodeaminase"/>
    <property type="match status" value="2"/>
</dbReference>
<evidence type="ECO:0000259" key="10">
    <source>
        <dbReference type="SMART" id="SM01222"/>
    </source>
</evidence>
<keyword evidence="4" id="KW-0963">Cytoplasm</keyword>
<dbReference type="NCBIfam" id="TIGR02024">
    <property type="entry name" value="FtcD"/>
    <property type="match status" value="1"/>
</dbReference>
<keyword evidence="7" id="KW-0290">Folate-binding</keyword>
<comment type="subcellular location">
    <subcellularLocation>
        <location evidence="1">Cytoplasm</location>
    </subcellularLocation>
</comment>
<name>A0A075GWY2_9EURY</name>
<dbReference type="Gene3D" id="3.30.70.670">
    <property type="entry name" value="Formiminotransferase, C-terminal subdomain"/>
    <property type="match status" value="1"/>
</dbReference>
<dbReference type="GO" id="GO:0030409">
    <property type="term" value="F:glutamate formimidoyltransferase activity"/>
    <property type="evidence" value="ECO:0007669"/>
    <property type="project" value="UniProtKB-EC"/>
</dbReference>
<dbReference type="GO" id="GO:0005737">
    <property type="term" value="C:cytoplasm"/>
    <property type="evidence" value="ECO:0007669"/>
    <property type="project" value="UniProtKB-SubCell"/>
</dbReference>
<protein>
    <recommendedName>
        <fullName evidence="3">glutamate formimidoyltransferase</fullName>
        <ecNumber evidence="3">2.1.2.5</ecNumber>
    </recommendedName>
</protein>
<evidence type="ECO:0000256" key="6">
    <source>
        <dbReference type="ARBA" id="ARBA00022808"/>
    </source>
</evidence>
<keyword evidence="6" id="KW-0369">Histidine metabolism</keyword>
<keyword evidence="5 11" id="KW-0808">Transferase</keyword>
<gene>
    <name evidence="11" type="primary">FTCD</name>
</gene>
<evidence type="ECO:0000259" key="9">
    <source>
        <dbReference type="SMART" id="SM01221"/>
    </source>
</evidence>
<dbReference type="EC" id="2.1.2.5" evidence="3"/>
<evidence type="ECO:0000256" key="5">
    <source>
        <dbReference type="ARBA" id="ARBA00022679"/>
    </source>
</evidence>
<dbReference type="GO" id="GO:0019557">
    <property type="term" value="P:L-histidine catabolic process to glutamate and formate"/>
    <property type="evidence" value="ECO:0007669"/>
    <property type="project" value="UniProtKB-UniPathway"/>
</dbReference>